<proteinExistence type="predicted"/>
<feature type="domain" description="FLYWCH-type" evidence="5">
    <location>
        <begin position="8"/>
        <end position="63"/>
    </location>
</feature>
<keyword evidence="1" id="KW-0479">Metal-binding</keyword>
<feature type="compositionally biased region" description="Polar residues" evidence="4">
    <location>
        <begin position="378"/>
        <end position="388"/>
    </location>
</feature>
<evidence type="ECO:0008006" key="9">
    <source>
        <dbReference type="Google" id="ProtNLM"/>
    </source>
</evidence>
<dbReference type="Proteomes" id="UP000663879">
    <property type="component" value="Unassembled WGS sequence"/>
</dbReference>
<dbReference type="InterPro" id="IPR018289">
    <property type="entry name" value="MULE_transposase_dom"/>
</dbReference>
<feature type="compositionally biased region" description="Basic residues" evidence="4">
    <location>
        <begin position="393"/>
        <end position="405"/>
    </location>
</feature>
<dbReference type="EMBL" id="CAJNOC010002561">
    <property type="protein sequence ID" value="CAF0940153.1"/>
    <property type="molecule type" value="Genomic_DNA"/>
</dbReference>
<dbReference type="Pfam" id="PF04500">
    <property type="entry name" value="FLYWCH"/>
    <property type="match status" value="1"/>
</dbReference>
<evidence type="ECO:0000259" key="5">
    <source>
        <dbReference type="Pfam" id="PF04500"/>
    </source>
</evidence>
<keyword evidence="8" id="KW-1185">Reference proteome</keyword>
<dbReference type="Gene3D" id="2.20.25.240">
    <property type="match status" value="1"/>
</dbReference>
<keyword evidence="2" id="KW-0863">Zinc-finger</keyword>
<evidence type="ECO:0000313" key="7">
    <source>
        <dbReference type="EMBL" id="CAF0940153.1"/>
    </source>
</evidence>
<sequence length="513" mass="59585">HIFEPCLNKKGGEAVLIDNFIYNFHSFNEFSNTYYWRCAQGPCRASATTFEDLAKLNGKEHLHDGLTDVDLKIMRKIMLLKEQALYTDTPIPKLYFQERSDLISQNVDCIYLSKFFPKLETLQKTLYRFRNSNMPQRAKNIESIVLDNEFIVCQDGKSRFLLFDTNDTDRIIAIASNECLNILSKSASWHIDGTFKAAPEGFVQVFTIHAWLMEQMFACVYILLRDKKEITYNKMLICLRDRLLELGFTISPTKITTDFELASINAFSRQFGVKLKGCHFHFLQAVRRAIDTNGLKIEYKKQHIQKVFKMWMALSFVPLNQMSEAIEIVIKKKDELYALMDEPVTIVQQKQTNILILARGRGTRATRARGRGRENESISRSQANLIEENTQRGRGRGRGRGRARGRGVNNRPEAVDDTTFVKAKLESFFDYFISTWFEGSIEYEMWNHCFTEGPRTNNHLEGYHAKINRWLDKNHPDIYKLITFFKMLDCNTVIEYNSRLTGTPAPEINDLTR</sequence>
<organism evidence="7 8">
    <name type="scientific">Brachionus calyciflorus</name>
    <dbReference type="NCBI Taxonomy" id="104777"/>
    <lineage>
        <taxon>Eukaryota</taxon>
        <taxon>Metazoa</taxon>
        <taxon>Spiralia</taxon>
        <taxon>Gnathifera</taxon>
        <taxon>Rotifera</taxon>
        <taxon>Eurotatoria</taxon>
        <taxon>Monogononta</taxon>
        <taxon>Pseudotrocha</taxon>
        <taxon>Ploima</taxon>
        <taxon>Brachionidae</taxon>
        <taxon>Brachionus</taxon>
    </lineage>
</organism>
<dbReference type="Pfam" id="PF10551">
    <property type="entry name" value="MULE"/>
    <property type="match status" value="1"/>
</dbReference>
<feature type="region of interest" description="Disordered" evidence="4">
    <location>
        <begin position="365"/>
        <end position="411"/>
    </location>
</feature>
<dbReference type="OrthoDB" id="10029846at2759"/>
<gene>
    <name evidence="7" type="ORF">OXX778_LOCUS13385</name>
</gene>
<dbReference type="AlphaFoldDB" id="A0A814CB65"/>
<dbReference type="InterPro" id="IPR007588">
    <property type="entry name" value="Znf_FLYWCH"/>
</dbReference>
<feature type="non-terminal residue" evidence="7">
    <location>
        <position position="1"/>
    </location>
</feature>
<evidence type="ECO:0000256" key="2">
    <source>
        <dbReference type="ARBA" id="ARBA00022771"/>
    </source>
</evidence>
<evidence type="ECO:0000259" key="6">
    <source>
        <dbReference type="Pfam" id="PF10551"/>
    </source>
</evidence>
<evidence type="ECO:0000256" key="1">
    <source>
        <dbReference type="ARBA" id="ARBA00022723"/>
    </source>
</evidence>
<evidence type="ECO:0000256" key="3">
    <source>
        <dbReference type="ARBA" id="ARBA00022833"/>
    </source>
</evidence>
<comment type="caution">
    <text evidence="7">The sequence shown here is derived from an EMBL/GenBank/DDBJ whole genome shotgun (WGS) entry which is preliminary data.</text>
</comment>
<evidence type="ECO:0000256" key="4">
    <source>
        <dbReference type="SAM" id="MobiDB-lite"/>
    </source>
</evidence>
<dbReference type="GO" id="GO:0008270">
    <property type="term" value="F:zinc ion binding"/>
    <property type="evidence" value="ECO:0007669"/>
    <property type="project" value="UniProtKB-KW"/>
</dbReference>
<feature type="domain" description="MULE transposase" evidence="6">
    <location>
        <begin position="189"/>
        <end position="284"/>
    </location>
</feature>
<reference evidence="7" key="1">
    <citation type="submission" date="2021-02" db="EMBL/GenBank/DDBJ databases">
        <authorList>
            <person name="Nowell W R."/>
        </authorList>
    </citation>
    <scope>NUCLEOTIDE SEQUENCE</scope>
    <source>
        <strain evidence="7">Ploen Becks lab</strain>
    </source>
</reference>
<keyword evidence="3" id="KW-0862">Zinc</keyword>
<accession>A0A814CB65</accession>
<protein>
    <recommendedName>
        <fullName evidence="9">MULE transposase domain-containing protein</fullName>
    </recommendedName>
</protein>
<evidence type="ECO:0000313" key="8">
    <source>
        <dbReference type="Proteomes" id="UP000663879"/>
    </source>
</evidence>
<name>A0A814CB65_9BILA</name>